<dbReference type="Proteomes" id="UP000228535">
    <property type="component" value="Unassembled WGS sequence"/>
</dbReference>
<accession>A0A2M9BLM7</accession>
<evidence type="ECO:0000313" key="2">
    <source>
        <dbReference type="Proteomes" id="UP000228535"/>
    </source>
</evidence>
<comment type="caution">
    <text evidence="1">The sequence shown here is derived from an EMBL/GenBank/DDBJ whole genome shotgun (WGS) entry which is preliminary data.</text>
</comment>
<dbReference type="Gene3D" id="1.25.40.390">
    <property type="match status" value="1"/>
</dbReference>
<proteinExistence type="predicted"/>
<sequence>MKTFRFAKYIVLAGAVGVLGSCDSFLDVNNNPNAVVAAPAGNVLVAAQTQLGFMAGSDLHRFTSLIVQQFAGQGGSAQQPVQYDRGVITGSDVNNAFRFGIYATGLADMQQLINTTQETSPVYAGIAKIMQAYLYGVTTDCFGDIPFTEALKFVENGAPKYDKSEDVYKGILALLDAGVADLKKPSALKPTAEDLIYGGDLVKWEKFANTLKMRLYVHYYPKFPADATKGIGDLLAAQAPVMGSEADNFQLRFEAVVGKTNPIDQFERSSRANQFFPSATLVGIMNTKADPRRTTYFTEFGGAGQYTGAANGAGAAVSTDFSRMHTYLRGARTGTGLQDYAGSAPIRMLTYAEYQFILAEYYARTGNLASAKTAFDAGITASMTMAEIPAAARTAYIAARPALTATNAIQQIIEEKYVANFGVVSEPWVDYRRTGFPQLALPASAQTTAILRILPYSDADRAANPTNTPARTSLIVPSVFWDPGK</sequence>
<dbReference type="InterPro" id="IPR041662">
    <property type="entry name" value="SusD-like_2"/>
</dbReference>
<name>A0A2M9BLM7_9BACT</name>
<dbReference type="InterPro" id="IPR011990">
    <property type="entry name" value="TPR-like_helical_dom_sf"/>
</dbReference>
<keyword evidence="2" id="KW-1185">Reference proteome</keyword>
<dbReference type="Pfam" id="PF12771">
    <property type="entry name" value="SusD-like_2"/>
    <property type="match status" value="1"/>
</dbReference>
<protein>
    <submittedName>
        <fullName evidence="1">SusD-like starch-binding protein associating with outer membrane</fullName>
    </submittedName>
</protein>
<gene>
    <name evidence="1" type="ORF">CLV45_0260</name>
</gene>
<dbReference type="AlphaFoldDB" id="A0A2M9BLM7"/>
<evidence type="ECO:0000313" key="1">
    <source>
        <dbReference type="EMBL" id="PJJ58849.1"/>
    </source>
</evidence>
<dbReference type="SUPFAM" id="SSF48452">
    <property type="entry name" value="TPR-like"/>
    <property type="match status" value="1"/>
</dbReference>
<dbReference type="EMBL" id="PGFA01000001">
    <property type="protein sequence ID" value="PJJ58849.1"/>
    <property type="molecule type" value="Genomic_DNA"/>
</dbReference>
<dbReference type="OrthoDB" id="622163at2"/>
<organism evidence="1 2">
    <name type="scientific">Hymenobacter chitinivorans DSM 11115</name>
    <dbReference type="NCBI Taxonomy" id="1121954"/>
    <lineage>
        <taxon>Bacteria</taxon>
        <taxon>Pseudomonadati</taxon>
        <taxon>Bacteroidota</taxon>
        <taxon>Cytophagia</taxon>
        <taxon>Cytophagales</taxon>
        <taxon>Hymenobacteraceae</taxon>
        <taxon>Hymenobacter</taxon>
    </lineage>
</organism>
<reference evidence="1 2" key="1">
    <citation type="submission" date="2017-11" db="EMBL/GenBank/DDBJ databases">
        <title>Genomic Encyclopedia of Archaeal and Bacterial Type Strains, Phase II (KMG-II): From Individual Species to Whole Genera.</title>
        <authorList>
            <person name="Goeker M."/>
        </authorList>
    </citation>
    <scope>NUCLEOTIDE SEQUENCE [LARGE SCALE GENOMIC DNA]</scope>
    <source>
        <strain evidence="1 2">DSM 11115</strain>
    </source>
</reference>
<dbReference type="PROSITE" id="PS51257">
    <property type="entry name" value="PROKAR_LIPOPROTEIN"/>
    <property type="match status" value="1"/>
</dbReference>
<dbReference type="RefSeq" id="WP_100334600.1">
    <property type="nucleotide sequence ID" value="NZ_PGFA01000001.1"/>
</dbReference>